<evidence type="ECO:0000259" key="12">
    <source>
        <dbReference type="PROSITE" id="PS51671"/>
    </source>
</evidence>
<evidence type="ECO:0000256" key="3">
    <source>
        <dbReference type="ARBA" id="ARBA00005854"/>
    </source>
</evidence>
<dbReference type="GO" id="GO:0051287">
    <property type="term" value="F:NAD binding"/>
    <property type="evidence" value="ECO:0007669"/>
    <property type="project" value="UniProtKB-UniRule"/>
</dbReference>
<comment type="pathway">
    <text evidence="2 11">Amino-acid biosynthesis; L-serine biosynthesis; L-serine from 3-phospho-D-glycerate: step 1/3.</text>
</comment>
<dbReference type="SUPFAM" id="SSF51735">
    <property type="entry name" value="NAD(P)-binding Rossmann-fold domains"/>
    <property type="match status" value="1"/>
</dbReference>
<dbReference type="Pfam" id="PF00389">
    <property type="entry name" value="2-Hacid_dh"/>
    <property type="match status" value="1"/>
</dbReference>
<dbReference type="PANTHER" id="PTHR42789">
    <property type="entry name" value="D-ISOMER SPECIFIC 2-HYDROXYACID DEHYDROGENASE FAMILY PROTEIN (AFU_ORTHOLOGUE AFUA_6G10090)"/>
    <property type="match status" value="1"/>
</dbReference>
<evidence type="ECO:0000256" key="9">
    <source>
        <dbReference type="ARBA" id="ARBA00048126"/>
    </source>
</evidence>
<dbReference type="Proteomes" id="UP000192902">
    <property type="component" value="Chromosome"/>
</dbReference>
<evidence type="ECO:0000256" key="1">
    <source>
        <dbReference type="ARBA" id="ARBA00003800"/>
    </source>
</evidence>
<keyword evidence="7 11" id="KW-0520">NAD</keyword>
<organism evidence="13 14">
    <name type="scientific">Campylobacter cuniculorum DSM 23162 = LMG 24588</name>
    <dbReference type="NCBI Taxonomy" id="1121267"/>
    <lineage>
        <taxon>Bacteria</taxon>
        <taxon>Pseudomonadati</taxon>
        <taxon>Campylobacterota</taxon>
        <taxon>Epsilonproteobacteria</taxon>
        <taxon>Campylobacterales</taxon>
        <taxon>Campylobacteraceae</taxon>
        <taxon>Campylobacter</taxon>
    </lineage>
</organism>
<dbReference type="PANTHER" id="PTHR42789:SF1">
    <property type="entry name" value="D-ISOMER SPECIFIC 2-HYDROXYACID DEHYDROGENASE FAMILY PROTEIN (AFU_ORTHOLOGUE AFUA_6G10090)"/>
    <property type="match status" value="1"/>
</dbReference>
<comment type="similarity">
    <text evidence="3 11">Belongs to the D-isomer specific 2-hydroxyacid dehydrogenase family.</text>
</comment>
<comment type="catalytic activity">
    <reaction evidence="10 11">
        <text>(2R)-3-phosphoglycerate + NAD(+) = 3-phosphooxypyruvate + NADH + H(+)</text>
        <dbReference type="Rhea" id="RHEA:12641"/>
        <dbReference type="ChEBI" id="CHEBI:15378"/>
        <dbReference type="ChEBI" id="CHEBI:18110"/>
        <dbReference type="ChEBI" id="CHEBI:57540"/>
        <dbReference type="ChEBI" id="CHEBI:57945"/>
        <dbReference type="ChEBI" id="CHEBI:58272"/>
        <dbReference type="EC" id="1.1.1.95"/>
    </reaction>
</comment>
<dbReference type="SUPFAM" id="SSF52283">
    <property type="entry name" value="Formate/glycerate dehydrogenase catalytic domain-like"/>
    <property type="match status" value="1"/>
</dbReference>
<dbReference type="eggNOG" id="COG0111">
    <property type="taxonomic scope" value="Bacteria"/>
</dbReference>
<evidence type="ECO:0000256" key="4">
    <source>
        <dbReference type="ARBA" id="ARBA00021582"/>
    </source>
</evidence>
<dbReference type="STRING" id="1121267.CCUN_0921"/>
<keyword evidence="8 11" id="KW-0718">Serine biosynthesis</keyword>
<dbReference type="Pfam" id="PF19304">
    <property type="entry name" value="PGDH_inter"/>
    <property type="match status" value="1"/>
</dbReference>
<evidence type="ECO:0000256" key="2">
    <source>
        <dbReference type="ARBA" id="ARBA00005216"/>
    </source>
</evidence>
<dbReference type="EC" id="1.1.1.95" evidence="11"/>
<dbReference type="GO" id="GO:0004617">
    <property type="term" value="F:phosphoglycerate dehydrogenase activity"/>
    <property type="evidence" value="ECO:0007669"/>
    <property type="project" value="UniProtKB-UniRule"/>
</dbReference>
<dbReference type="EMBL" id="CP020867">
    <property type="protein sequence ID" value="ARJ56529.1"/>
    <property type="molecule type" value="Genomic_DNA"/>
</dbReference>
<evidence type="ECO:0000256" key="6">
    <source>
        <dbReference type="ARBA" id="ARBA00023002"/>
    </source>
</evidence>
<comment type="function">
    <text evidence="1">Catalyzes the reversible oxidation of 3-phospho-D-glycerate to 3-phosphonooxypyruvate, the first step of the phosphorylated L-serine biosynthesis pathway. Also catalyzes the reversible oxidation of 2-hydroxyglutarate to 2-oxoglutarate.</text>
</comment>
<dbReference type="InterPro" id="IPR036291">
    <property type="entry name" value="NAD(P)-bd_dom_sf"/>
</dbReference>
<dbReference type="InterPro" id="IPR029009">
    <property type="entry name" value="ASB_dom_sf"/>
</dbReference>
<dbReference type="NCBIfam" id="TIGR01327">
    <property type="entry name" value="PGDH"/>
    <property type="match status" value="1"/>
</dbReference>
<dbReference type="PROSITE" id="PS00065">
    <property type="entry name" value="D_2_HYDROXYACID_DH_1"/>
    <property type="match status" value="1"/>
</dbReference>
<keyword evidence="6 11" id="KW-0560">Oxidoreductase</keyword>
<dbReference type="SUPFAM" id="SSF143548">
    <property type="entry name" value="Serine metabolism enzymes domain"/>
    <property type="match status" value="1"/>
</dbReference>
<dbReference type="Gene3D" id="3.30.1330.90">
    <property type="entry name" value="D-3-phosphoglycerate dehydrogenase, domain 3"/>
    <property type="match status" value="1"/>
</dbReference>
<dbReference type="FunFam" id="3.40.50.720:FF:000021">
    <property type="entry name" value="D-3-phosphoglycerate dehydrogenase"/>
    <property type="match status" value="1"/>
</dbReference>
<evidence type="ECO:0000256" key="11">
    <source>
        <dbReference type="RuleBase" id="RU363003"/>
    </source>
</evidence>
<dbReference type="CDD" id="cd04902">
    <property type="entry name" value="ACT_3PGDH-xct"/>
    <property type="match status" value="1"/>
</dbReference>
<dbReference type="UniPathway" id="UPA00135">
    <property type="reaction ID" value="UER00196"/>
</dbReference>
<dbReference type="GO" id="GO:0006564">
    <property type="term" value="P:L-serine biosynthetic process"/>
    <property type="evidence" value="ECO:0007669"/>
    <property type="project" value="UniProtKB-UniRule"/>
</dbReference>
<protein>
    <recommendedName>
        <fullName evidence="4 11">D-3-phosphoglycerate dehydrogenase</fullName>
        <ecNumber evidence="11">1.1.1.95</ecNumber>
    </recommendedName>
</protein>
<name>A0A1W6BWP6_9BACT</name>
<dbReference type="AlphaFoldDB" id="A0A1W6BWP6"/>
<evidence type="ECO:0000256" key="7">
    <source>
        <dbReference type="ARBA" id="ARBA00023027"/>
    </source>
</evidence>
<keyword evidence="5 11" id="KW-0028">Amino-acid biosynthesis</keyword>
<comment type="catalytic activity">
    <reaction evidence="9">
        <text>(R)-2-hydroxyglutarate + NAD(+) = 2-oxoglutarate + NADH + H(+)</text>
        <dbReference type="Rhea" id="RHEA:49612"/>
        <dbReference type="ChEBI" id="CHEBI:15378"/>
        <dbReference type="ChEBI" id="CHEBI:15801"/>
        <dbReference type="ChEBI" id="CHEBI:16810"/>
        <dbReference type="ChEBI" id="CHEBI:57540"/>
        <dbReference type="ChEBI" id="CHEBI:57945"/>
        <dbReference type="EC" id="1.1.1.399"/>
    </reaction>
</comment>
<dbReference type="CDD" id="cd12173">
    <property type="entry name" value="PGDH_4"/>
    <property type="match status" value="1"/>
</dbReference>
<gene>
    <name evidence="13" type="primary">serA</name>
    <name evidence="13" type="ORF">CCUN_0921</name>
</gene>
<dbReference type="Gene3D" id="3.30.70.260">
    <property type="match status" value="1"/>
</dbReference>
<dbReference type="InterPro" id="IPR006139">
    <property type="entry name" value="D-isomer_2_OHA_DH_cat_dom"/>
</dbReference>
<dbReference type="Gene3D" id="3.40.50.720">
    <property type="entry name" value="NAD(P)-binding Rossmann-like Domain"/>
    <property type="match status" value="2"/>
</dbReference>
<sequence>MVVKKKIIICDAILDKGIELLRKAEDIELIEASKIPKNQLMSMLDDVDIAITRSSTDVDENFLNHAKKLKALIRAGVGVDNVDIQNCSKRGVIVMNVPTANTIAAVELTMAHLLTSARAFVNAHNFLKIQRKWEREKWYGVELMGKTLGVIGFGNIGSRVAIRAKAFGMKILAYDPYIPANKITDLGMQQAKHCDEILEKSDFITIHTPKTKETNNMISFKELEKMKDNIRLINCARGGLYNEEALCEGLKSGKIAWLGIDVFDKEPAINHPLLDFENVSVTSHLGANTYESQENISIQACEQALNAARGINYANALNLPIKTEDLPDFVEPYIELVSKMAFLAAQIDKNPIRSIKLEAQGAISEYMHSLLTFAVVGALGRILGESINYVNAEFVAKEKGIELLCETSPNSGYNNKLSVKISTEHSSVNVSGTVFGENEQRIVDLNGFKTDFKPKGKMLVFKNKDIPGVIAKISAVLASKNINIADFRLGRDNLGYALAVVLVDEAIKKEVLDELNRLEVCIFVEYVEI</sequence>
<feature type="domain" description="ACT" evidence="12">
    <location>
        <begin position="458"/>
        <end position="529"/>
    </location>
</feature>
<evidence type="ECO:0000313" key="14">
    <source>
        <dbReference type="Proteomes" id="UP000192902"/>
    </source>
</evidence>
<dbReference type="InterPro" id="IPR002912">
    <property type="entry name" value="ACT_dom"/>
</dbReference>
<evidence type="ECO:0000256" key="5">
    <source>
        <dbReference type="ARBA" id="ARBA00022605"/>
    </source>
</evidence>
<dbReference type="InterPro" id="IPR006236">
    <property type="entry name" value="PGDH"/>
</dbReference>
<reference evidence="13 14" key="1">
    <citation type="submission" date="2017-04" db="EMBL/GenBank/DDBJ databases">
        <title>Complete genome sequence of the Campylobacter cuniculorum type strain LMG24588.</title>
        <authorList>
            <person name="Miller W.G."/>
            <person name="Yee E."/>
            <person name="Revez J."/>
            <person name="Bono J.L."/>
            <person name="Rossi M."/>
        </authorList>
    </citation>
    <scope>NUCLEOTIDE SEQUENCE [LARGE SCALE GENOMIC DNA]</scope>
    <source>
        <strain evidence="13 14">LMG 24588</strain>
    </source>
</reference>
<evidence type="ECO:0000256" key="10">
    <source>
        <dbReference type="ARBA" id="ARBA00048731"/>
    </source>
</evidence>
<dbReference type="PROSITE" id="PS51671">
    <property type="entry name" value="ACT"/>
    <property type="match status" value="1"/>
</dbReference>
<dbReference type="Pfam" id="PF01842">
    <property type="entry name" value="ACT"/>
    <property type="match status" value="1"/>
</dbReference>
<dbReference type="InterPro" id="IPR006140">
    <property type="entry name" value="D-isomer_DH_NAD-bd"/>
</dbReference>
<dbReference type="InterPro" id="IPR045626">
    <property type="entry name" value="PGDH_ASB_dom"/>
</dbReference>
<dbReference type="PROSITE" id="PS00670">
    <property type="entry name" value="D_2_HYDROXYACID_DH_2"/>
    <property type="match status" value="1"/>
</dbReference>
<evidence type="ECO:0000313" key="13">
    <source>
        <dbReference type="EMBL" id="ARJ56529.1"/>
    </source>
</evidence>
<dbReference type="InterPro" id="IPR029753">
    <property type="entry name" value="D-isomer_DH_CS"/>
</dbReference>
<dbReference type="InterPro" id="IPR045865">
    <property type="entry name" value="ACT-like_dom_sf"/>
</dbReference>
<dbReference type="SUPFAM" id="SSF55021">
    <property type="entry name" value="ACT-like"/>
    <property type="match status" value="1"/>
</dbReference>
<dbReference type="InterPro" id="IPR050857">
    <property type="entry name" value="D-2-hydroxyacid_DH"/>
</dbReference>
<dbReference type="Pfam" id="PF02826">
    <property type="entry name" value="2-Hacid_dh_C"/>
    <property type="match status" value="1"/>
</dbReference>
<accession>A0A1W6BWP6</accession>
<dbReference type="InterPro" id="IPR029752">
    <property type="entry name" value="D-isomer_DH_CS1"/>
</dbReference>
<dbReference type="KEGG" id="ccun:CCUN_0921"/>
<evidence type="ECO:0000256" key="8">
    <source>
        <dbReference type="ARBA" id="ARBA00023299"/>
    </source>
</evidence>
<proteinExistence type="inferred from homology"/>